<dbReference type="RefSeq" id="WP_090762561.1">
    <property type="nucleotide sequence ID" value="NZ_FNFB01000005.1"/>
</dbReference>
<reference evidence="2 3" key="1">
    <citation type="submission" date="2016-10" db="EMBL/GenBank/DDBJ databases">
        <authorList>
            <person name="de Groot N.N."/>
        </authorList>
    </citation>
    <scope>NUCLEOTIDE SEQUENCE [LARGE SCALE GENOMIC DNA]</scope>
    <source>
        <strain evidence="2 3">CGMCC 4.5681</strain>
    </source>
</reference>
<evidence type="ECO:0000256" key="1">
    <source>
        <dbReference type="SAM" id="SignalP"/>
    </source>
</evidence>
<organism evidence="2 3">
    <name type="scientific">Nonomuraea maritima</name>
    <dbReference type="NCBI Taxonomy" id="683260"/>
    <lineage>
        <taxon>Bacteria</taxon>
        <taxon>Bacillati</taxon>
        <taxon>Actinomycetota</taxon>
        <taxon>Actinomycetes</taxon>
        <taxon>Streptosporangiales</taxon>
        <taxon>Streptosporangiaceae</taxon>
        <taxon>Nonomuraea</taxon>
    </lineage>
</organism>
<gene>
    <name evidence="2" type="ORF">SAMN05421874_105154</name>
</gene>
<name>A0A1G8Z7C0_9ACTN</name>
<dbReference type="STRING" id="683260.SAMN05421874_105154"/>
<accession>A0A1G8Z7C0</accession>
<dbReference type="AlphaFoldDB" id="A0A1G8Z7C0"/>
<evidence type="ECO:0000313" key="3">
    <source>
        <dbReference type="Proteomes" id="UP000198683"/>
    </source>
</evidence>
<keyword evidence="1" id="KW-0732">Signal</keyword>
<evidence type="ECO:0000313" key="2">
    <source>
        <dbReference type="EMBL" id="SDK10976.1"/>
    </source>
</evidence>
<dbReference type="EMBL" id="FNFB01000005">
    <property type="protein sequence ID" value="SDK10976.1"/>
    <property type="molecule type" value="Genomic_DNA"/>
</dbReference>
<feature type="chain" id="PRO_5011552180" evidence="1">
    <location>
        <begin position="25"/>
        <end position="241"/>
    </location>
</feature>
<keyword evidence="3" id="KW-1185">Reference proteome</keyword>
<dbReference type="Proteomes" id="UP000198683">
    <property type="component" value="Unassembled WGS sequence"/>
</dbReference>
<sequence>MNKITVGIVSAVMGGAMLVSGAGAASATTKYDSKLEIRDIKPNPVVVERGKEARAYFDIGASRDVSRVELSVEPAEANFRTLRTKKDVRDLEGWRFSVSFNEHDPAGKWKATAVAYNRFGRVVAKDDAFFSVLVKRKADTRISRFSANPSAVRSGRSIYFTGYLQAEGRSWSGVRGERVSVYYRPTGSSSWKWVTSGTTSWNGKFSLKTRAWKSGTFRTVFSGDSRLDSATSGTDYVRVYR</sequence>
<feature type="signal peptide" evidence="1">
    <location>
        <begin position="1"/>
        <end position="24"/>
    </location>
</feature>
<proteinExistence type="predicted"/>
<protein>
    <submittedName>
        <fullName evidence="2">Uncharacterized protein</fullName>
    </submittedName>
</protein>
<dbReference type="OrthoDB" id="3447380at2"/>